<feature type="active site" evidence="4">
    <location>
        <position position="367"/>
    </location>
</feature>
<evidence type="ECO:0000256" key="1">
    <source>
        <dbReference type="ARBA" id="ARBA00022487"/>
    </source>
</evidence>
<evidence type="ECO:0000313" key="8">
    <source>
        <dbReference type="Proteomes" id="UP000029867"/>
    </source>
</evidence>
<gene>
    <name evidence="7" type="ORF">JL09_g1364</name>
</gene>
<evidence type="ECO:0000256" key="2">
    <source>
        <dbReference type="ARBA" id="ARBA00022801"/>
    </source>
</evidence>
<dbReference type="InterPro" id="IPR016812">
    <property type="entry name" value="PPase_methylesterase_euk"/>
</dbReference>
<dbReference type="InterPro" id="IPR029058">
    <property type="entry name" value="AB_hydrolase_fold"/>
</dbReference>
<comment type="caution">
    <text evidence="7">The sequence shown here is derived from an EMBL/GenBank/DDBJ whole genome shotgun (WGS) entry which is preliminary data.</text>
</comment>
<evidence type="ECO:0000256" key="3">
    <source>
        <dbReference type="PIRNR" id="PIRNR022950"/>
    </source>
</evidence>
<dbReference type="EMBL" id="JQFK01000008">
    <property type="protein sequence ID" value="KGK39499.1"/>
    <property type="molecule type" value="Genomic_DNA"/>
</dbReference>
<dbReference type="EC" id="3.1.1.-" evidence="3"/>
<dbReference type="SUPFAM" id="SSF53474">
    <property type="entry name" value="alpha/beta-Hydrolases"/>
    <property type="match status" value="1"/>
</dbReference>
<name>A0A099P5G4_PICKU</name>
<dbReference type="AlphaFoldDB" id="A0A099P5G4"/>
<evidence type="ECO:0000259" key="6">
    <source>
        <dbReference type="Pfam" id="PF12146"/>
    </source>
</evidence>
<evidence type="ECO:0000313" key="7">
    <source>
        <dbReference type="EMBL" id="KGK39499.1"/>
    </source>
</evidence>
<dbReference type="VEuPathDB" id="FungiDB:C5L36_0E03750"/>
<feature type="active site" evidence="4">
    <location>
        <position position="219"/>
    </location>
</feature>
<comment type="function">
    <text evidence="3">Demethylates proteins that have been reversibly carboxymethylated.</text>
</comment>
<dbReference type="Pfam" id="PF12146">
    <property type="entry name" value="Hydrolase_4"/>
    <property type="match status" value="1"/>
</dbReference>
<feature type="compositionally biased region" description="Acidic residues" evidence="5">
    <location>
        <begin position="23"/>
        <end position="35"/>
    </location>
</feature>
<dbReference type="Proteomes" id="UP000029867">
    <property type="component" value="Unassembled WGS sequence"/>
</dbReference>
<keyword evidence="2 3" id="KW-0378">Hydrolase</keyword>
<dbReference type="HOGENOM" id="CLU_024818_3_1_1"/>
<dbReference type="PANTHER" id="PTHR14189">
    <property type="entry name" value="PROTEIN PHOSPHATASE METHYLESTERASE-1 RELATED"/>
    <property type="match status" value="1"/>
</dbReference>
<keyword evidence="1 3" id="KW-0719">Serine esterase</keyword>
<dbReference type="Gene3D" id="3.40.50.1820">
    <property type="entry name" value="alpha/beta hydrolase"/>
    <property type="match status" value="1"/>
</dbReference>
<sequence>MQRSIFQNRLRRAEQELGFNFSEEVESENQDEEEPKDITGKVAGVVHSKDVRDSTKETSQYPKWSTVFDENDIFCNNEGYSFQTYFKKPILQDGDTPIVFIGHHGAGSSGLTFGELCKSVVSNTRDGYISKPGFFTFDFRGHSMTNLLNADDEGNYRMDIDTLVGDFKFIIDHFLAKFKDRYSSKIHLFIIGHSLGGSVAIKLLRDHQFDDVKGLVIVDIVEETAIHSLDAMDSYLNKLPKSFQTLEMAINWYVNHGLINNSQSAKLSIPSLLKHNQNGSWEFIVDLRKSKPYWNDWFKGISNDFVTLPNRISKLLVLANNDYLDKPLIIGQMQGKYQLMVFYSDTNLSNFLTTSTTVISDSMKIGHFIHEDVPNKFTKALLQFVERNDLSFRRNDESNSQLQLINKLNAKWNAHKK</sequence>
<reference evidence="8" key="1">
    <citation type="journal article" date="2014" name="Microb. Cell Fact.">
        <title>Exploiting Issatchenkia orientalis SD108 for succinic acid production.</title>
        <authorList>
            <person name="Xiao H."/>
            <person name="Shao Z."/>
            <person name="Jiang Y."/>
            <person name="Dole S."/>
            <person name="Zhao H."/>
        </authorList>
    </citation>
    <scope>NUCLEOTIDE SEQUENCE [LARGE SCALE GENOMIC DNA]</scope>
    <source>
        <strain evidence="8">SD108</strain>
    </source>
</reference>
<evidence type="ECO:0000256" key="4">
    <source>
        <dbReference type="PIRSR" id="PIRSR022950-1"/>
    </source>
</evidence>
<protein>
    <recommendedName>
        <fullName evidence="3">Protein phosphatase methylesterase 1</fullName>
        <shortName evidence="3">PME-1</shortName>
        <ecNumber evidence="3">3.1.1.-</ecNumber>
    </recommendedName>
</protein>
<feature type="domain" description="Serine aminopeptidase S33" evidence="6">
    <location>
        <begin position="133"/>
        <end position="218"/>
    </location>
</feature>
<proteinExistence type="inferred from homology"/>
<dbReference type="PANTHER" id="PTHR14189:SF0">
    <property type="entry name" value="PROTEIN PHOSPHATASE METHYLESTERASE 1"/>
    <property type="match status" value="1"/>
</dbReference>
<accession>A0A099P5G4</accession>
<comment type="similarity">
    <text evidence="3">Belongs to the AB hydrolase superfamily.</text>
</comment>
<dbReference type="PIRSF" id="PIRSF022950">
    <property type="entry name" value="PPase_methylesterase_euk"/>
    <property type="match status" value="1"/>
</dbReference>
<organism evidence="7 8">
    <name type="scientific">Pichia kudriavzevii</name>
    <name type="common">Yeast</name>
    <name type="synonym">Issatchenkia orientalis</name>
    <dbReference type="NCBI Taxonomy" id="4909"/>
    <lineage>
        <taxon>Eukaryota</taxon>
        <taxon>Fungi</taxon>
        <taxon>Dikarya</taxon>
        <taxon>Ascomycota</taxon>
        <taxon>Saccharomycotina</taxon>
        <taxon>Pichiomycetes</taxon>
        <taxon>Pichiales</taxon>
        <taxon>Pichiaceae</taxon>
        <taxon>Pichia</taxon>
    </lineage>
</organism>
<evidence type="ECO:0000256" key="5">
    <source>
        <dbReference type="SAM" id="MobiDB-lite"/>
    </source>
</evidence>
<dbReference type="GO" id="GO:0051723">
    <property type="term" value="F:protein methylesterase activity"/>
    <property type="evidence" value="ECO:0007669"/>
    <property type="project" value="UniProtKB-EC"/>
</dbReference>
<dbReference type="eggNOG" id="KOG2564">
    <property type="taxonomic scope" value="Eukaryota"/>
</dbReference>
<dbReference type="InterPro" id="IPR022742">
    <property type="entry name" value="Hydrolase_4"/>
</dbReference>
<feature type="region of interest" description="Disordered" evidence="5">
    <location>
        <begin position="17"/>
        <end position="41"/>
    </location>
</feature>
<feature type="active site" evidence="4">
    <location>
        <position position="194"/>
    </location>
</feature>